<dbReference type="PROSITE" id="PS01359">
    <property type="entry name" value="ZF_PHD_1"/>
    <property type="match status" value="1"/>
</dbReference>
<keyword evidence="5" id="KW-0156">Chromatin regulator</keyword>
<dbReference type="AlphaFoldDB" id="A0A443SJV7"/>
<evidence type="ECO:0000256" key="11">
    <source>
        <dbReference type="ARBA" id="ARBA00023242"/>
    </source>
</evidence>
<keyword evidence="13" id="KW-0489">Methyltransferase</keyword>
<evidence type="ECO:0000256" key="5">
    <source>
        <dbReference type="ARBA" id="ARBA00022853"/>
    </source>
</evidence>
<protein>
    <submittedName>
        <fullName evidence="13">Histone lysine demethylase PHF8-like protein</fullName>
    </submittedName>
</protein>
<dbReference type="GO" id="GO:0008270">
    <property type="term" value="F:zinc ion binding"/>
    <property type="evidence" value="ECO:0007669"/>
    <property type="project" value="UniProtKB-KW"/>
</dbReference>
<comment type="caution">
    <text evidence="13">The sequence shown here is derived from an EMBL/GenBank/DDBJ whole genome shotgun (WGS) entry which is preliminary data.</text>
</comment>
<feature type="non-terminal residue" evidence="13">
    <location>
        <position position="559"/>
    </location>
</feature>
<dbReference type="SUPFAM" id="SSF57903">
    <property type="entry name" value="FYVE/PHD zinc finger"/>
    <property type="match status" value="1"/>
</dbReference>
<keyword evidence="10" id="KW-0804">Transcription</keyword>
<keyword evidence="11" id="KW-0539">Nucleus</keyword>
<dbReference type="SMART" id="SM00558">
    <property type="entry name" value="JmjC"/>
    <property type="match status" value="1"/>
</dbReference>
<evidence type="ECO:0000256" key="10">
    <source>
        <dbReference type="ARBA" id="ARBA00023163"/>
    </source>
</evidence>
<keyword evidence="4" id="KW-0862">Zinc</keyword>
<dbReference type="PANTHER" id="PTHR23123">
    <property type="entry name" value="PHD/F-BOX CONTAINING PROTEIN"/>
    <property type="match status" value="1"/>
</dbReference>
<dbReference type="Gene3D" id="1.20.58.1360">
    <property type="match status" value="1"/>
</dbReference>
<keyword evidence="6" id="KW-0223">Dioxygenase</keyword>
<dbReference type="InterPro" id="IPR019786">
    <property type="entry name" value="Zinc_finger_PHD-type_CS"/>
</dbReference>
<dbReference type="InterPro" id="IPR011011">
    <property type="entry name" value="Znf_FYVE_PHD"/>
</dbReference>
<dbReference type="GO" id="GO:0032259">
    <property type="term" value="P:methylation"/>
    <property type="evidence" value="ECO:0007669"/>
    <property type="project" value="UniProtKB-KW"/>
</dbReference>
<evidence type="ECO:0000313" key="13">
    <source>
        <dbReference type="EMBL" id="RWS27762.1"/>
    </source>
</evidence>
<dbReference type="SUPFAM" id="SSF51197">
    <property type="entry name" value="Clavaminate synthase-like"/>
    <property type="match status" value="1"/>
</dbReference>
<gene>
    <name evidence="13" type="ORF">B4U80_01690</name>
</gene>
<evidence type="ECO:0000256" key="7">
    <source>
        <dbReference type="ARBA" id="ARBA00023002"/>
    </source>
</evidence>
<dbReference type="GO" id="GO:0008168">
    <property type="term" value="F:methyltransferase activity"/>
    <property type="evidence" value="ECO:0007669"/>
    <property type="project" value="UniProtKB-KW"/>
</dbReference>
<keyword evidence="8" id="KW-0408">Iron</keyword>
<keyword evidence="3" id="KW-0863">Zinc-finger</keyword>
<keyword evidence="2" id="KW-0479">Metal-binding</keyword>
<dbReference type="GO" id="GO:0006325">
    <property type="term" value="P:chromatin organization"/>
    <property type="evidence" value="ECO:0007669"/>
    <property type="project" value="UniProtKB-KW"/>
</dbReference>
<organism evidence="13 14">
    <name type="scientific">Leptotrombidium deliense</name>
    <dbReference type="NCBI Taxonomy" id="299467"/>
    <lineage>
        <taxon>Eukaryota</taxon>
        <taxon>Metazoa</taxon>
        <taxon>Ecdysozoa</taxon>
        <taxon>Arthropoda</taxon>
        <taxon>Chelicerata</taxon>
        <taxon>Arachnida</taxon>
        <taxon>Acari</taxon>
        <taxon>Acariformes</taxon>
        <taxon>Trombidiformes</taxon>
        <taxon>Prostigmata</taxon>
        <taxon>Anystina</taxon>
        <taxon>Parasitengona</taxon>
        <taxon>Trombiculoidea</taxon>
        <taxon>Trombiculidae</taxon>
        <taxon>Leptotrombidium</taxon>
    </lineage>
</organism>
<name>A0A443SJV7_9ACAR</name>
<keyword evidence="14" id="KW-1185">Reference proteome</keyword>
<proteinExistence type="predicted"/>
<feature type="domain" description="JmjC" evidence="12">
    <location>
        <begin position="216"/>
        <end position="370"/>
    </location>
</feature>
<dbReference type="STRING" id="299467.A0A443SJV7"/>
<accession>A0A443SJV7</accession>
<comment type="subcellular location">
    <subcellularLocation>
        <location evidence="1">Nucleus</location>
    </subcellularLocation>
</comment>
<dbReference type="InterPro" id="IPR041070">
    <property type="entry name" value="JHD"/>
</dbReference>
<keyword evidence="9" id="KW-0805">Transcription regulation</keyword>
<evidence type="ECO:0000256" key="1">
    <source>
        <dbReference type="ARBA" id="ARBA00004123"/>
    </source>
</evidence>
<reference evidence="13 14" key="1">
    <citation type="journal article" date="2018" name="Gigascience">
        <title>Genomes of trombidid mites reveal novel predicted allergens and laterally-transferred genes associated with secondary metabolism.</title>
        <authorList>
            <person name="Dong X."/>
            <person name="Chaisiri K."/>
            <person name="Xia D."/>
            <person name="Armstrong S.D."/>
            <person name="Fang Y."/>
            <person name="Donnelly M.J."/>
            <person name="Kadowaki T."/>
            <person name="McGarry J.W."/>
            <person name="Darby A.C."/>
            <person name="Makepeace B.L."/>
        </authorList>
    </citation>
    <scope>NUCLEOTIDE SEQUENCE [LARGE SCALE GENOMIC DNA]</scope>
    <source>
        <strain evidence="13">UoL-UT</strain>
    </source>
</reference>
<dbReference type="InterPro" id="IPR003347">
    <property type="entry name" value="JmjC_dom"/>
</dbReference>
<sequence>MKMRTFQPKKVENSRVSKYVECGECKLGIKSSDFFLHCDCCEACFHGLCVNIEEYEYYEIETYHCSKCESLHGRSSAKLVCNIHRRDKSEMDDNLQTESGTPQFLLDLMQAELCDGEQIVDKVKGQSLTMGYLLKRGFNRPIVVECIDGLDMQVPNEDFDERVVMSKIGTDYVLDVFNARRQEMMKMKMLTFVRLMQTHPSQRDASVYYDCHSLEISRTELSNMVRVPRVVNNMCWISSCWPQSHFKPELLKYCVISMERSYLDFHIDYGGSSMWYHVFKGQKIFFLVEPTINNIALYEQWKASPNQSETPFYRCVEKCYKFKLNQGSTLFIPGGWIHAVYSSCDSIAFAGNFLHNFSIPFQLQINELEQRLYGVNSFPYFELVHWYAAPALNKFLQDNAKKIPSEEFINHVNELVNALKDWLQKSKKSHDNCELLAPCGVNCQKIITDLMNSCRKAKRVLEGGELIEKHGRKRKSDDINEKETRFLLSAANNKRNKSKQEEIMESENCSKIEEMEFPNGQENQNGFDSDINQISDIKIECVSPSKTVNVQYFGDDGAQ</sequence>
<evidence type="ECO:0000259" key="12">
    <source>
        <dbReference type="PROSITE" id="PS51184"/>
    </source>
</evidence>
<dbReference type="PROSITE" id="PS51184">
    <property type="entry name" value="JMJC"/>
    <property type="match status" value="1"/>
</dbReference>
<dbReference type="GO" id="GO:0051213">
    <property type="term" value="F:dioxygenase activity"/>
    <property type="evidence" value="ECO:0007669"/>
    <property type="project" value="UniProtKB-KW"/>
</dbReference>
<dbReference type="Gene3D" id="2.60.120.650">
    <property type="entry name" value="Cupin"/>
    <property type="match status" value="1"/>
</dbReference>
<evidence type="ECO:0000256" key="8">
    <source>
        <dbReference type="ARBA" id="ARBA00023004"/>
    </source>
</evidence>
<keyword evidence="7" id="KW-0560">Oxidoreductase</keyword>
<evidence type="ECO:0000313" key="14">
    <source>
        <dbReference type="Proteomes" id="UP000288716"/>
    </source>
</evidence>
<dbReference type="VEuPathDB" id="VectorBase:LDEU004278"/>
<evidence type="ECO:0000256" key="3">
    <source>
        <dbReference type="ARBA" id="ARBA00022771"/>
    </source>
</evidence>
<evidence type="ECO:0000256" key="4">
    <source>
        <dbReference type="ARBA" id="ARBA00022833"/>
    </source>
</evidence>
<evidence type="ECO:0000256" key="6">
    <source>
        <dbReference type="ARBA" id="ARBA00022964"/>
    </source>
</evidence>
<evidence type="ECO:0000256" key="9">
    <source>
        <dbReference type="ARBA" id="ARBA00023015"/>
    </source>
</evidence>
<keyword evidence="13" id="KW-0808">Transferase</keyword>
<dbReference type="OrthoDB" id="5876800at2759"/>
<dbReference type="SMART" id="SM00249">
    <property type="entry name" value="PHD"/>
    <property type="match status" value="1"/>
</dbReference>
<dbReference type="EMBL" id="NCKV01001797">
    <property type="protein sequence ID" value="RWS27762.1"/>
    <property type="molecule type" value="Genomic_DNA"/>
</dbReference>
<dbReference type="InterPro" id="IPR001965">
    <property type="entry name" value="Znf_PHD"/>
</dbReference>
<dbReference type="Proteomes" id="UP000288716">
    <property type="component" value="Unassembled WGS sequence"/>
</dbReference>
<evidence type="ECO:0000256" key="2">
    <source>
        <dbReference type="ARBA" id="ARBA00022723"/>
    </source>
</evidence>
<dbReference type="Pfam" id="PF02373">
    <property type="entry name" value="JmjC"/>
    <property type="match status" value="1"/>
</dbReference>
<dbReference type="Pfam" id="PF17811">
    <property type="entry name" value="JHD"/>
    <property type="match status" value="1"/>
</dbReference>
<dbReference type="GO" id="GO:0005634">
    <property type="term" value="C:nucleus"/>
    <property type="evidence" value="ECO:0007669"/>
    <property type="project" value="UniProtKB-SubCell"/>
</dbReference>
<dbReference type="InterPro" id="IPR050690">
    <property type="entry name" value="JHDM1_Histone_Demethylase"/>
</dbReference>